<dbReference type="Proteomes" id="UP001188597">
    <property type="component" value="Unassembled WGS sequence"/>
</dbReference>
<evidence type="ECO:0000313" key="2">
    <source>
        <dbReference type="Proteomes" id="UP001188597"/>
    </source>
</evidence>
<protein>
    <submittedName>
        <fullName evidence="1">Uncharacterized protein</fullName>
    </submittedName>
</protein>
<proteinExistence type="predicted"/>
<dbReference type="PANTHER" id="PTHR31170">
    <property type="entry name" value="BNAC04G53230D PROTEIN"/>
    <property type="match status" value="1"/>
</dbReference>
<comment type="caution">
    <text evidence="1">The sequence shown here is derived from an EMBL/GenBank/DDBJ whole genome shotgun (WGS) entry which is preliminary data.</text>
</comment>
<dbReference type="Pfam" id="PF03140">
    <property type="entry name" value="DUF247"/>
    <property type="match status" value="1"/>
</dbReference>
<organism evidence="1 2">
    <name type="scientific">Escallonia herrerae</name>
    <dbReference type="NCBI Taxonomy" id="1293975"/>
    <lineage>
        <taxon>Eukaryota</taxon>
        <taxon>Viridiplantae</taxon>
        <taxon>Streptophyta</taxon>
        <taxon>Embryophyta</taxon>
        <taxon>Tracheophyta</taxon>
        <taxon>Spermatophyta</taxon>
        <taxon>Magnoliopsida</taxon>
        <taxon>eudicotyledons</taxon>
        <taxon>Gunneridae</taxon>
        <taxon>Pentapetalae</taxon>
        <taxon>asterids</taxon>
        <taxon>campanulids</taxon>
        <taxon>Escalloniales</taxon>
        <taxon>Escalloniaceae</taxon>
        <taxon>Escallonia</taxon>
    </lineage>
</organism>
<name>A0AA88W720_9ASTE</name>
<dbReference type="AlphaFoldDB" id="A0AA88W720"/>
<reference evidence="1" key="1">
    <citation type="submission" date="2022-12" db="EMBL/GenBank/DDBJ databases">
        <title>Draft genome assemblies for two species of Escallonia (Escalloniales).</title>
        <authorList>
            <person name="Chanderbali A."/>
            <person name="Dervinis C."/>
            <person name="Anghel I."/>
            <person name="Soltis D."/>
            <person name="Soltis P."/>
            <person name="Zapata F."/>
        </authorList>
    </citation>
    <scope>NUCLEOTIDE SEQUENCE</scope>
    <source>
        <strain evidence="1">UCBG64.0493</strain>
        <tissue evidence="1">Leaf</tissue>
    </source>
</reference>
<dbReference type="InterPro" id="IPR004158">
    <property type="entry name" value="DUF247_pln"/>
</dbReference>
<accession>A0AA88W720</accession>
<dbReference type="PANTHER" id="PTHR31170:SF21">
    <property type="match status" value="1"/>
</dbReference>
<keyword evidence="2" id="KW-1185">Reference proteome</keyword>
<dbReference type="EMBL" id="JAVXUP010000797">
    <property type="protein sequence ID" value="KAK3020755.1"/>
    <property type="molecule type" value="Genomic_DNA"/>
</dbReference>
<gene>
    <name evidence="1" type="ORF">RJ639_047883</name>
</gene>
<evidence type="ECO:0000313" key="1">
    <source>
        <dbReference type="EMBL" id="KAK3020755.1"/>
    </source>
</evidence>
<sequence>MFISMAELKESGVKLKMAENSRPLKVGFKKGVLGIPPIYIDDHRLTLFRNMVAYEQCHQSCKPDITMYTFFLNGLINSAKEIELLHCEGVIQHSLGGNKQVAKLINRLCKGVARDVEESYLHKMVWKINCHCNDWLITKRARLKHDILATHGQVFQLWLLCCCFISPYFRLVVDLEMLKSTLKRMVFGCPSRIASLYPFQVYCGHLGQARVPLYGKMDLRIINT</sequence>